<protein>
    <submittedName>
        <fullName evidence="5">Helix-turn-helix domain-containing protein</fullName>
    </submittedName>
</protein>
<dbReference type="InterPro" id="IPR036388">
    <property type="entry name" value="WH-like_DNA-bd_sf"/>
</dbReference>
<dbReference type="Proteomes" id="UP001254813">
    <property type="component" value="Unassembled WGS sequence"/>
</dbReference>
<keyword evidence="2" id="KW-0804">Transcription</keyword>
<accession>A0ABU2G5X6</accession>
<name>A0ABU2G5X6_9EURY</name>
<dbReference type="InterPro" id="IPR007050">
    <property type="entry name" value="HTH_bacterioopsin"/>
</dbReference>
<dbReference type="Pfam" id="PF04967">
    <property type="entry name" value="HTH_10"/>
    <property type="match status" value="1"/>
</dbReference>
<organism evidence="5 6">
    <name type="scientific">Halogeometricum luteum</name>
    <dbReference type="NCBI Taxonomy" id="2950537"/>
    <lineage>
        <taxon>Archaea</taxon>
        <taxon>Methanobacteriati</taxon>
        <taxon>Methanobacteriota</taxon>
        <taxon>Stenosarchaea group</taxon>
        <taxon>Halobacteria</taxon>
        <taxon>Halobacteriales</taxon>
        <taxon>Haloferacaceae</taxon>
        <taxon>Halogeometricum</taxon>
    </lineage>
</organism>
<dbReference type="Gene3D" id="1.10.10.10">
    <property type="entry name" value="Winged helix-like DNA-binding domain superfamily/Winged helix DNA-binding domain"/>
    <property type="match status" value="1"/>
</dbReference>
<proteinExistence type="predicted"/>
<keyword evidence="6" id="KW-1185">Reference proteome</keyword>
<dbReference type="EMBL" id="JAMQOQ010000005">
    <property type="protein sequence ID" value="MDS0296190.1"/>
    <property type="molecule type" value="Genomic_DNA"/>
</dbReference>
<dbReference type="InterPro" id="IPR031803">
    <property type="entry name" value="BAT_GAF/HTH-assoc"/>
</dbReference>
<evidence type="ECO:0000259" key="4">
    <source>
        <dbReference type="Pfam" id="PF15915"/>
    </source>
</evidence>
<evidence type="ECO:0000256" key="1">
    <source>
        <dbReference type="ARBA" id="ARBA00023015"/>
    </source>
</evidence>
<keyword evidence="1" id="KW-0805">Transcription regulation</keyword>
<comment type="caution">
    <text evidence="5">The sequence shown here is derived from an EMBL/GenBank/DDBJ whole genome shotgun (WGS) entry which is preliminary data.</text>
</comment>
<dbReference type="RefSeq" id="WP_310930188.1">
    <property type="nucleotide sequence ID" value="NZ_JAMQOQ010000005.1"/>
</dbReference>
<dbReference type="Pfam" id="PF15915">
    <property type="entry name" value="BAT"/>
    <property type="match status" value="1"/>
</dbReference>
<reference evidence="5 6" key="1">
    <citation type="submission" date="2022-06" db="EMBL/GenBank/DDBJ databases">
        <title>Halogeometricum sp. a new haloarchaeum isolate from saline soil.</title>
        <authorList>
            <person name="Strakova D."/>
            <person name="Galisteo C."/>
            <person name="Sanchez-Porro C."/>
            <person name="Ventosa A."/>
        </authorList>
    </citation>
    <scope>NUCLEOTIDE SEQUENCE [LARGE SCALE GENOMIC DNA]</scope>
    <source>
        <strain evidence="6">S3BR25-2</strain>
    </source>
</reference>
<dbReference type="PANTHER" id="PTHR34236:SF1">
    <property type="entry name" value="DIMETHYL SULFOXIDE REDUCTASE TRANSCRIPTIONAL ACTIVATOR"/>
    <property type="match status" value="1"/>
</dbReference>
<feature type="domain" description="HTH bat-type" evidence="3">
    <location>
        <begin position="157"/>
        <end position="208"/>
    </location>
</feature>
<evidence type="ECO:0000259" key="3">
    <source>
        <dbReference type="Pfam" id="PF04967"/>
    </source>
</evidence>
<evidence type="ECO:0000313" key="5">
    <source>
        <dbReference type="EMBL" id="MDS0296190.1"/>
    </source>
</evidence>
<evidence type="ECO:0000313" key="6">
    <source>
        <dbReference type="Proteomes" id="UP001254813"/>
    </source>
</evidence>
<feature type="domain" description="Bacterioopsin transcriptional activator GAF and HTH associated" evidence="4">
    <location>
        <begin position="13"/>
        <end position="129"/>
    </location>
</feature>
<evidence type="ECO:0000256" key="2">
    <source>
        <dbReference type="ARBA" id="ARBA00023163"/>
    </source>
</evidence>
<sequence>MSTIASVELDVDEFALGRSLPTLENGELEVIRVAATNRDTLVPYVRVSADDFDSFGEALDEDPTVQEWRLVDDLGDERLYRMEWVEDILVVVHLLLDEEGVVLEMNGYQDGWRLRVLLPDRESLTETAQFCEGRNLTFVIKHIYEVTGSVGRGQYGLSKDQYEVLTTAMDQGYFDVPRSATMSDLAATLGISQQAVSERLRRGHKNLLESTLELGESSFGEPTKQHLE</sequence>
<dbReference type="PANTHER" id="PTHR34236">
    <property type="entry name" value="DIMETHYL SULFOXIDE REDUCTASE TRANSCRIPTIONAL ACTIVATOR"/>
    <property type="match status" value="1"/>
</dbReference>
<gene>
    <name evidence="5" type="ORF">NDI79_18595</name>
</gene>